<organism evidence="11">
    <name type="scientific">Paenibacillus sp. BIHB 4019</name>
    <dbReference type="NCBI Taxonomy" id="1870819"/>
    <lineage>
        <taxon>Bacteria</taxon>
        <taxon>Bacillati</taxon>
        <taxon>Bacillota</taxon>
        <taxon>Bacilli</taxon>
        <taxon>Bacillales</taxon>
        <taxon>Paenibacillaceae</taxon>
        <taxon>Paenibacillus</taxon>
    </lineage>
</organism>
<evidence type="ECO:0000313" key="11">
    <source>
        <dbReference type="EMBL" id="ANY70141.1"/>
    </source>
</evidence>
<dbReference type="GO" id="GO:0000160">
    <property type="term" value="P:phosphorelay signal transduction system"/>
    <property type="evidence" value="ECO:0007669"/>
    <property type="project" value="UniProtKB-KW"/>
</dbReference>
<evidence type="ECO:0008006" key="12">
    <source>
        <dbReference type="Google" id="ProtNLM"/>
    </source>
</evidence>
<evidence type="ECO:0000259" key="10">
    <source>
        <dbReference type="PROSITE" id="PS50110"/>
    </source>
</evidence>
<dbReference type="InterPro" id="IPR001789">
    <property type="entry name" value="Sig_transdc_resp-reg_receiver"/>
</dbReference>
<dbReference type="CDD" id="cd17536">
    <property type="entry name" value="REC_YesN-like"/>
    <property type="match status" value="1"/>
</dbReference>
<feature type="domain" description="Response regulatory" evidence="10">
    <location>
        <begin position="6"/>
        <end position="123"/>
    </location>
</feature>
<dbReference type="PROSITE" id="PS50110">
    <property type="entry name" value="RESPONSE_REGULATORY"/>
    <property type="match status" value="1"/>
</dbReference>
<dbReference type="Pfam" id="PF00072">
    <property type="entry name" value="Response_reg"/>
    <property type="match status" value="1"/>
</dbReference>
<dbReference type="PANTHER" id="PTHR42713">
    <property type="entry name" value="HISTIDINE KINASE-RELATED"/>
    <property type="match status" value="1"/>
</dbReference>
<dbReference type="InterPro" id="IPR009057">
    <property type="entry name" value="Homeodomain-like_sf"/>
</dbReference>
<dbReference type="Gene3D" id="3.40.50.2300">
    <property type="match status" value="1"/>
</dbReference>
<dbReference type="SMART" id="SM00342">
    <property type="entry name" value="HTH_ARAC"/>
    <property type="match status" value="1"/>
</dbReference>
<dbReference type="GO" id="GO:0005737">
    <property type="term" value="C:cytoplasm"/>
    <property type="evidence" value="ECO:0007669"/>
    <property type="project" value="UniProtKB-SubCell"/>
</dbReference>
<accession>A0A1B2DR15</accession>
<dbReference type="SUPFAM" id="SSF52172">
    <property type="entry name" value="CheY-like"/>
    <property type="match status" value="1"/>
</dbReference>
<keyword evidence="6" id="KW-0238">DNA-binding</keyword>
<gene>
    <name evidence="11" type="ORF">BBD42_29300</name>
</gene>
<dbReference type="RefSeq" id="WP_099521073.1">
    <property type="nucleotide sequence ID" value="NZ_CP016808.1"/>
</dbReference>
<protein>
    <recommendedName>
        <fullName evidence="12">DNA-binding response regulator</fullName>
    </recommendedName>
</protein>
<dbReference type="GO" id="GO:0043565">
    <property type="term" value="F:sequence-specific DNA binding"/>
    <property type="evidence" value="ECO:0007669"/>
    <property type="project" value="InterPro"/>
</dbReference>
<dbReference type="PROSITE" id="PS01124">
    <property type="entry name" value="HTH_ARAC_FAMILY_2"/>
    <property type="match status" value="1"/>
</dbReference>
<keyword evidence="7" id="KW-0804">Transcription</keyword>
<feature type="modified residue" description="4-aspartylphosphate" evidence="8">
    <location>
        <position position="58"/>
    </location>
</feature>
<proteinExistence type="predicted"/>
<dbReference type="SMART" id="SM00448">
    <property type="entry name" value="REC"/>
    <property type="match status" value="1"/>
</dbReference>
<feature type="domain" description="HTH araC/xylS-type" evidence="9">
    <location>
        <begin position="418"/>
        <end position="516"/>
    </location>
</feature>
<dbReference type="PANTHER" id="PTHR42713:SF3">
    <property type="entry name" value="TRANSCRIPTIONAL REGULATORY PROTEIN HPTR"/>
    <property type="match status" value="1"/>
</dbReference>
<dbReference type="InterPro" id="IPR018060">
    <property type="entry name" value="HTH_AraC"/>
</dbReference>
<keyword evidence="5" id="KW-0805">Transcription regulation</keyword>
<evidence type="ECO:0000256" key="7">
    <source>
        <dbReference type="ARBA" id="ARBA00023163"/>
    </source>
</evidence>
<dbReference type="InterPro" id="IPR020449">
    <property type="entry name" value="Tscrpt_reg_AraC-type_HTH"/>
</dbReference>
<sequence length="523" mass="59261">MAPFCRVLIVDDELLVRQGIKHLLNWEKEGFQIVGEAASGTEALELIQQLEPHIVITDIVMPVMDGAELTRIVKARFPEIEVIVLSSFGEFDYVRSTFQSGVADYILKPKLEATHLLEVLKRTAQRIPSLKLELAPTDKNTTVQVLLDMLMDGFGVELDEEDATFPYDSFRMLGAECKPSGDKNAVLATAELLKKRMQAELDVSLEQSVYFPLRSEAGRVVLLINLNEQESSQLAAAARRLDDWTSEQKLEARWTLGEPFSDYTEVGDHFKLHFLKMSDYRFFLADPDRLLIAGELPYMPPVEDKFDLPRFSEQLSKQQFESAFSELLAYVQGASHFYKKDVFEFKSFLSNVIFNMTIVLGRLEVDASHLEEAKYRYFKEIGDAAHISEAIVLMEAFVSDAEAVLATRKQGAGNPNMAMLLAYIGEHYAEPLSLTELAKHFHFNPSYLSTYFSAHNNEGFSEYLNKIRVEKAAELLLADSASISEISGMVGYSDHSYFTKVFKKITGLSPSHYRKQYVNQKRD</sequence>
<evidence type="ECO:0000256" key="5">
    <source>
        <dbReference type="ARBA" id="ARBA00023015"/>
    </source>
</evidence>
<comment type="subcellular location">
    <subcellularLocation>
        <location evidence="1">Cytoplasm</location>
    </subcellularLocation>
</comment>
<keyword evidence="4" id="KW-0902">Two-component regulatory system</keyword>
<evidence type="ECO:0000256" key="8">
    <source>
        <dbReference type="PROSITE-ProRule" id="PRU00169"/>
    </source>
</evidence>
<keyword evidence="3 8" id="KW-0597">Phosphoprotein</keyword>
<evidence type="ECO:0000256" key="1">
    <source>
        <dbReference type="ARBA" id="ARBA00004496"/>
    </source>
</evidence>
<dbReference type="EMBL" id="CP016808">
    <property type="protein sequence ID" value="ANY70141.1"/>
    <property type="molecule type" value="Genomic_DNA"/>
</dbReference>
<dbReference type="InterPro" id="IPR051552">
    <property type="entry name" value="HptR"/>
</dbReference>
<dbReference type="GO" id="GO:0003700">
    <property type="term" value="F:DNA-binding transcription factor activity"/>
    <property type="evidence" value="ECO:0007669"/>
    <property type="project" value="InterPro"/>
</dbReference>
<evidence type="ECO:0000259" key="9">
    <source>
        <dbReference type="PROSITE" id="PS01124"/>
    </source>
</evidence>
<dbReference type="InterPro" id="IPR011006">
    <property type="entry name" value="CheY-like_superfamily"/>
</dbReference>
<dbReference type="PRINTS" id="PR00032">
    <property type="entry name" value="HTHARAC"/>
</dbReference>
<evidence type="ECO:0000256" key="3">
    <source>
        <dbReference type="ARBA" id="ARBA00022553"/>
    </source>
</evidence>
<evidence type="ECO:0000256" key="6">
    <source>
        <dbReference type="ARBA" id="ARBA00023125"/>
    </source>
</evidence>
<dbReference type="AlphaFoldDB" id="A0A1B2DR15"/>
<name>A0A1B2DR15_9BACL</name>
<keyword evidence="2" id="KW-0963">Cytoplasm</keyword>
<evidence type="ECO:0000256" key="2">
    <source>
        <dbReference type="ARBA" id="ARBA00022490"/>
    </source>
</evidence>
<evidence type="ECO:0000256" key="4">
    <source>
        <dbReference type="ARBA" id="ARBA00023012"/>
    </source>
</evidence>
<dbReference type="Gene3D" id="1.10.10.60">
    <property type="entry name" value="Homeodomain-like"/>
    <property type="match status" value="2"/>
</dbReference>
<dbReference type="Pfam" id="PF12833">
    <property type="entry name" value="HTH_18"/>
    <property type="match status" value="1"/>
</dbReference>
<reference evidence="11" key="1">
    <citation type="submission" date="2016-08" db="EMBL/GenBank/DDBJ databases">
        <title>Complete Genome Seqeunce of Paenibacillus sp. BIHB 4019 from tea rhizoplane.</title>
        <authorList>
            <person name="Thakur R."/>
            <person name="Swarnkar M.K."/>
            <person name="Gulati A."/>
        </authorList>
    </citation>
    <scope>NUCLEOTIDE SEQUENCE [LARGE SCALE GENOMIC DNA]</scope>
    <source>
        <strain evidence="11">BIHB4019</strain>
    </source>
</reference>
<dbReference type="SUPFAM" id="SSF46689">
    <property type="entry name" value="Homeodomain-like"/>
    <property type="match status" value="2"/>
</dbReference>